<evidence type="ECO:0000256" key="4">
    <source>
        <dbReference type="ARBA" id="ARBA00022827"/>
    </source>
</evidence>
<dbReference type="Pfam" id="PF01266">
    <property type="entry name" value="DAO"/>
    <property type="match status" value="1"/>
</dbReference>
<keyword evidence="3" id="KW-0285">Flavoprotein</keyword>
<comment type="similarity">
    <text evidence="2">Belongs to the DAMOX/DASOX family.</text>
</comment>
<dbReference type="SUPFAM" id="SSF54373">
    <property type="entry name" value="FAD-linked reductases, C-terminal domain"/>
    <property type="match status" value="1"/>
</dbReference>
<dbReference type="Gene3D" id="3.30.9.10">
    <property type="entry name" value="D-Amino Acid Oxidase, subunit A, domain 2"/>
    <property type="match status" value="1"/>
</dbReference>
<dbReference type="InterPro" id="IPR006076">
    <property type="entry name" value="FAD-dep_OxRdtase"/>
</dbReference>
<protein>
    <recommendedName>
        <fullName evidence="7">D-amino-acid oxidase</fullName>
        <ecNumber evidence="6">1.4.3.3</ecNumber>
    </recommendedName>
</protein>
<organism evidence="10 11">
    <name type="scientific">Kitasatospora phosalacinea</name>
    <dbReference type="NCBI Taxonomy" id="2065"/>
    <lineage>
        <taxon>Bacteria</taxon>
        <taxon>Bacillati</taxon>
        <taxon>Actinomycetota</taxon>
        <taxon>Actinomycetes</taxon>
        <taxon>Kitasatosporales</taxon>
        <taxon>Streptomycetaceae</taxon>
        <taxon>Kitasatospora</taxon>
    </lineage>
</organism>
<comment type="caution">
    <text evidence="10">The sequence shown here is derived from an EMBL/GenBank/DDBJ whole genome shotgun (WGS) entry which is preliminary data.</text>
</comment>
<dbReference type="InterPro" id="IPR006181">
    <property type="entry name" value="D-amino_acid_oxidase_CS"/>
</dbReference>
<keyword evidence="4" id="KW-0274">FAD</keyword>
<dbReference type="PROSITE" id="PS00677">
    <property type="entry name" value="DAO"/>
    <property type="match status" value="1"/>
</dbReference>
<keyword evidence="11" id="KW-1185">Reference proteome</keyword>
<proteinExistence type="inferred from homology"/>
<accession>A0ABW6GI83</accession>
<dbReference type="EMBL" id="JBHYPX010000016">
    <property type="protein sequence ID" value="MFE1352454.1"/>
    <property type="molecule type" value="Genomic_DNA"/>
</dbReference>
<dbReference type="GO" id="GO:0016491">
    <property type="term" value="F:oxidoreductase activity"/>
    <property type="evidence" value="ECO:0007669"/>
    <property type="project" value="UniProtKB-KW"/>
</dbReference>
<dbReference type="SUPFAM" id="SSF51971">
    <property type="entry name" value="Nucleotide-binding domain"/>
    <property type="match status" value="1"/>
</dbReference>
<evidence type="ECO:0000256" key="1">
    <source>
        <dbReference type="ARBA" id="ARBA00001974"/>
    </source>
</evidence>
<evidence type="ECO:0000313" key="11">
    <source>
        <dbReference type="Proteomes" id="UP001599542"/>
    </source>
</evidence>
<dbReference type="EC" id="1.4.3.3" evidence="6"/>
<evidence type="ECO:0000313" key="10">
    <source>
        <dbReference type="EMBL" id="MFE1352454.1"/>
    </source>
</evidence>
<evidence type="ECO:0000256" key="8">
    <source>
        <dbReference type="ARBA" id="ARBA00049547"/>
    </source>
</evidence>
<comment type="cofactor">
    <cofactor evidence="1">
        <name>FAD</name>
        <dbReference type="ChEBI" id="CHEBI:57692"/>
    </cofactor>
</comment>
<dbReference type="PANTHER" id="PTHR11530">
    <property type="entry name" value="D-AMINO ACID OXIDASE"/>
    <property type="match status" value="1"/>
</dbReference>
<gene>
    <name evidence="10" type="ORF">ACFW6T_10740</name>
</gene>
<dbReference type="Gene3D" id="3.40.50.720">
    <property type="entry name" value="NAD(P)-binding Rossmann-like Domain"/>
    <property type="match status" value="1"/>
</dbReference>
<comment type="catalytic activity">
    <reaction evidence="8">
        <text>a D-alpha-amino acid + O2 + H2O = a 2-oxocarboxylate + H2O2 + NH4(+)</text>
        <dbReference type="Rhea" id="RHEA:21816"/>
        <dbReference type="ChEBI" id="CHEBI:15377"/>
        <dbReference type="ChEBI" id="CHEBI:15379"/>
        <dbReference type="ChEBI" id="CHEBI:16240"/>
        <dbReference type="ChEBI" id="CHEBI:28938"/>
        <dbReference type="ChEBI" id="CHEBI:35179"/>
        <dbReference type="ChEBI" id="CHEBI:59871"/>
        <dbReference type="EC" id="1.4.3.3"/>
    </reaction>
    <physiologicalReaction direction="left-to-right" evidence="8">
        <dbReference type="Rhea" id="RHEA:21817"/>
    </physiologicalReaction>
</comment>
<evidence type="ECO:0000256" key="5">
    <source>
        <dbReference type="ARBA" id="ARBA00023002"/>
    </source>
</evidence>
<evidence type="ECO:0000256" key="6">
    <source>
        <dbReference type="ARBA" id="ARBA00039101"/>
    </source>
</evidence>
<name>A0ABW6GI83_9ACTN</name>
<feature type="domain" description="FAD dependent oxidoreductase" evidence="9">
    <location>
        <begin position="5"/>
        <end position="312"/>
    </location>
</feature>
<keyword evidence="5 10" id="KW-0560">Oxidoreductase</keyword>
<reference evidence="10 11" key="1">
    <citation type="submission" date="2024-09" db="EMBL/GenBank/DDBJ databases">
        <title>The Natural Products Discovery Center: Release of the First 8490 Sequenced Strains for Exploring Actinobacteria Biosynthetic Diversity.</title>
        <authorList>
            <person name="Kalkreuter E."/>
            <person name="Kautsar S.A."/>
            <person name="Yang D."/>
            <person name="Bader C.D."/>
            <person name="Teijaro C.N."/>
            <person name="Fluegel L."/>
            <person name="Davis C.M."/>
            <person name="Simpson J.R."/>
            <person name="Lauterbach L."/>
            <person name="Steele A.D."/>
            <person name="Gui C."/>
            <person name="Meng S."/>
            <person name="Li G."/>
            <person name="Viehrig K."/>
            <person name="Ye F."/>
            <person name="Su P."/>
            <person name="Kiefer A.F."/>
            <person name="Nichols A."/>
            <person name="Cepeda A.J."/>
            <person name="Yan W."/>
            <person name="Fan B."/>
            <person name="Jiang Y."/>
            <person name="Adhikari A."/>
            <person name="Zheng C.-J."/>
            <person name="Schuster L."/>
            <person name="Cowan T.M."/>
            <person name="Smanski M.J."/>
            <person name="Chevrette M.G."/>
            <person name="De Carvalho L.P.S."/>
            <person name="Shen B."/>
        </authorList>
    </citation>
    <scope>NUCLEOTIDE SEQUENCE [LARGE SCALE GENOMIC DNA]</scope>
    <source>
        <strain evidence="10 11">NPDC058753</strain>
    </source>
</reference>
<evidence type="ECO:0000256" key="3">
    <source>
        <dbReference type="ARBA" id="ARBA00022630"/>
    </source>
</evidence>
<dbReference type="PANTHER" id="PTHR11530:SF11">
    <property type="entry name" value="D-ASPARTATE OXIDASE"/>
    <property type="match status" value="1"/>
</dbReference>
<dbReference type="Proteomes" id="UP001599542">
    <property type="component" value="Unassembled WGS sequence"/>
</dbReference>
<dbReference type="InterPro" id="IPR023209">
    <property type="entry name" value="DAO"/>
</dbReference>
<dbReference type="RefSeq" id="WP_380325170.1">
    <property type="nucleotide sequence ID" value="NZ_JBHYPW010000028.1"/>
</dbReference>
<evidence type="ECO:0000256" key="7">
    <source>
        <dbReference type="ARBA" id="ARBA00039751"/>
    </source>
</evidence>
<sequence length="317" mass="33704">MTAPVTVVGGGVTGLTTALELQDRGRAVTLLTPELPHHTTSVVAAAIWHPFFQRPDPLYLRRATTALHRLTALAADPAASGVRVRTLTEFFPTATQAPWWTRELPERHRARPADCPPGYASAWAVPVPVADAARYLAHLAERFAARGGRIEHRQVSDLAAEAARTGAVVNCTGYGSAALAGDRSLSLVRGVVLRCAKPEGLHGCWIDDGDPRRPTYVVEREHDAVLGGTADPGLVATAVPEETVADILARCARLVPAVADARVLEVRVGFRPARGTVRVERDPYIPGLVHNYGHGGAGFTLSWGCAADAADLLGTTH</sequence>
<evidence type="ECO:0000256" key="2">
    <source>
        <dbReference type="ARBA" id="ARBA00006730"/>
    </source>
</evidence>
<evidence type="ECO:0000259" key="9">
    <source>
        <dbReference type="Pfam" id="PF01266"/>
    </source>
</evidence>
<dbReference type="PIRSF" id="PIRSF000189">
    <property type="entry name" value="D-aa_oxidase"/>
    <property type="match status" value="1"/>
</dbReference>